<dbReference type="GO" id="GO:0003677">
    <property type="term" value="F:DNA binding"/>
    <property type="evidence" value="ECO:0007669"/>
    <property type="project" value="UniProtKB-KW"/>
</dbReference>
<dbReference type="GO" id="GO:0003700">
    <property type="term" value="F:DNA-binding transcription factor activity"/>
    <property type="evidence" value="ECO:0007669"/>
    <property type="project" value="InterPro"/>
</dbReference>
<dbReference type="Pfam" id="PF00455">
    <property type="entry name" value="DeoRC"/>
    <property type="match status" value="1"/>
</dbReference>
<evidence type="ECO:0000256" key="3">
    <source>
        <dbReference type="ARBA" id="ARBA00023163"/>
    </source>
</evidence>
<dbReference type="Gene3D" id="1.10.10.10">
    <property type="entry name" value="Winged helix-like DNA-binding domain superfamily/Winged helix DNA-binding domain"/>
    <property type="match status" value="1"/>
</dbReference>
<protein>
    <submittedName>
        <fullName evidence="5">Transcriptional regulator, DeoR family</fullName>
    </submittedName>
</protein>
<dbReference type="AlphaFoldDB" id="A0A1H9B7E1"/>
<dbReference type="EMBL" id="FOEN01000002">
    <property type="protein sequence ID" value="SEP84168.1"/>
    <property type="molecule type" value="Genomic_DNA"/>
</dbReference>
<feature type="domain" description="HTH deoR-type" evidence="4">
    <location>
        <begin position="3"/>
        <end position="58"/>
    </location>
</feature>
<dbReference type="PANTHER" id="PTHR30363">
    <property type="entry name" value="HTH-TYPE TRANSCRIPTIONAL REGULATOR SRLR-RELATED"/>
    <property type="match status" value="1"/>
</dbReference>
<dbReference type="RefSeq" id="WP_159428829.1">
    <property type="nucleotide sequence ID" value="NZ_FOEN01000002.1"/>
</dbReference>
<dbReference type="PROSITE" id="PS00894">
    <property type="entry name" value="HTH_DEOR_1"/>
    <property type="match status" value="1"/>
</dbReference>
<dbReference type="PANTHER" id="PTHR30363:SF44">
    <property type="entry name" value="AGA OPERON TRANSCRIPTIONAL REPRESSOR-RELATED"/>
    <property type="match status" value="1"/>
</dbReference>
<dbReference type="InterPro" id="IPR018356">
    <property type="entry name" value="Tscrpt_reg_HTH_DeoR_CS"/>
</dbReference>
<dbReference type="InterPro" id="IPR036388">
    <property type="entry name" value="WH-like_DNA-bd_sf"/>
</dbReference>
<dbReference type="InterPro" id="IPR037171">
    <property type="entry name" value="NagB/RpiA_transferase-like"/>
</dbReference>
<keyword evidence="6" id="KW-1185">Reference proteome</keyword>
<dbReference type="Gene3D" id="3.40.50.1360">
    <property type="match status" value="1"/>
</dbReference>
<reference evidence="5 6" key="1">
    <citation type="submission" date="2016-10" db="EMBL/GenBank/DDBJ databases">
        <authorList>
            <person name="de Groot N.N."/>
        </authorList>
    </citation>
    <scope>NUCLEOTIDE SEQUENCE [LARGE SCALE GENOMIC DNA]</scope>
    <source>
        <strain evidence="5 6">DSM 15695</strain>
    </source>
</reference>
<evidence type="ECO:0000256" key="1">
    <source>
        <dbReference type="ARBA" id="ARBA00023015"/>
    </source>
</evidence>
<dbReference type="InterPro" id="IPR050313">
    <property type="entry name" value="Carb_Metab_HTH_regulators"/>
</dbReference>
<organism evidence="5 6">
    <name type="scientific">Ignavigranum ruoffiae</name>
    <dbReference type="NCBI Taxonomy" id="89093"/>
    <lineage>
        <taxon>Bacteria</taxon>
        <taxon>Bacillati</taxon>
        <taxon>Bacillota</taxon>
        <taxon>Bacilli</taxon>
        <taxon>Lactobacillales</taxon>
        <taxon>Aerococcaceae</taxon>
        <taxon>Ignavigranum</taxon>
    </lineage>
</organism>
<keyword evidence="3" id="KW-0804">Transcription</keyword>
<dbReference type="InterPro" id="IPR036390">
    <property type="entry name" value="WH_DNA-bd_sf"/>
</dbReference>
<dbReference type="SUPFAM" id="SSF100950">
    <property type="entry name" value="NagB/RpiA/CoA transferase-like"/>
    <property type="match status" value="1"/>
</dbReference>
<evidence type="ECO:0000313" key="5">
    <source>
        <dbReference type="EMBL" id="SEP84168.1"/>
    </source>
</evidence>
<evidence type="ECO:0000256" key="2">
    <source>
        <dbReference type="ARBA" id="ARBA00023125"/>
    </source>
</evidence>
<dbReference type="SUPFAM" id="SSF46785">
    <property type="entry name" value="Winged helix' DNA-binding domain"/>
    <property type="match status" value="1"/>
</dbReference>
<dbReference type="InterPro" id="IPR001034">
    <property type="entry name" value="DeoR_HTH"/>
</dbReference>
<dbReference type="Proteomes" id="UP000198833">
    <property type="component" value="Unassembled WGS sequence"/>
</dbReference>
<gene>
    <name evidence="5" type="ORF">SAMN04488558_102172</name>
</gene>
<sequence>MFKQERQKAILYLLEENYKIRIVELANHFHVSTMTIRRDLEVLEKNDYIKRARGWAIANQLVYAEKSFLERRVQRLKEKQAIAIEAYKLISPHDRIILDYGSTPQELAKLMAKQVDFPLTVVINDFNIYQLLRTNSNISLLFAGGNVELDRDPITLGYLTNQFFQHLVVDKAFMSMRTVDFKQGLFHPVGQVAETKRAMINAAKKVIVIADYSKFNNHSMFQIAPIETINILITDTGLDIGQYTIPQNLKVIQAELRNAL</sequence>
<dbReference type="PROSITE" id="PS51000">
    <property type="entry name" value="HTH_DEOR_2"/>
    <property type="match status" value="1"/>
</dbReference>
<dbReference type="OrthoDB" id="9798651at2"/>
<keyword evidence="2" id="KW-0238">DNA-binding</keyword>
<accession>A0A1H9B7E1</accession>
<proteinExistence type="predicted"/>
<dbReference type="InterPro" id="IPR014036">
    <property type="entry name" value="DeoR-like_C"/>
</dbReference>
<keyword evidence="1" id="KW-0805">Transcription regulation</keyword>
<dbReference type="PRINTS" id="PR00037">
    <property type="entry name" value="HTHLACR"/>
</dbReference>
<evidence type="ECO:0000313" key="6">
    <source>
        <dbReference type="Proteomes" id="UP000198833"/>
    </source>
</evidence>
<dbReference type="SMART" id="SM01134">
    <property type="entry name" value="DeoRC"/>
    <property type="match status" value="1"/>
</dbReference>
<dbReference type="Pfam" id="PF08220">
    <property type="entry name" value="HTH_DeoR"/>
    <property type="match status" value="1"/>
</dbReference>
<evidence type="ECO:0000259" key="4">
    <source>
        <dbReference type="PROSITE" id="PS51000"/>
    </source>
</evidence>
<dbReference type="STRING" id="89093.SAMN04488558_102172"/>
<dbReference type="SMART" id="SM00420">
    <property type="entry name" value="HTH_DEOR"/>
    <property type="match status" value="1"/>
</dbReference>
<name>A0A1H9B7E1_9LACT</name>